<sequence>MKKNFSQVFLFLAVLTLTVTTLWIYLSVHRALNKSDKPILTPQETKVLSPILDDSVFEELKKRNI</sequence>
<organism evidence="1 2">
    <name type="scientific">Candidatus Shapirobacteria bacterium CG09_land_8_20_14_0_10_39_12</name>
    <dbReference type="NCBI Taxonomy" id="1974885"/>
    <lineage>
        <taxon>Bacteria</taxon>
        <taxon>Candidatus Shapironibacteriota</taxon>
    </lineage>
</organism>
<name>A0A2H0WPZ1_9BACT</name>
<dbReference type="EMBL" id="PEZI01000026">
    <property type="protein sequence ID" value="PIS14733.1"/>
    <property type="molecule type" value="Genomic_DNA"/>
</dbReference>
<dbReference type="Proteomes" id="UP000230775">
    <property type="component" value="Unassembled WGS sequence"/>
</dbReference>
<proteinExistence type="predicted"/>
<protein>
    <submittedName>
        <fullName evidence="1">Uncharacterized protein</fullName>
    </submittedName>
</protein>
<accession>A0A2H0WPZ1</accession>
<evidence type="ECO:0000313" key="1">
    <source>
        <dbReference type="EMBL" id="PIS14733.1"/>
    </source>
</evidence>
<gene>
    <name evidence="1" type="ORF">COT64_01085</name>
</gene>
<comment type="caution">
    <text evidence="1">The sequence shown here is derived from an EMBL/GenBank/DDBJ whole genome shotgun (WGS) entry which is preliminary data.</text>
</comment>
<dbReference type="AlphaFoldDB" id="A0A2H0WPZ1"/>
<reference evidence="2" key="1">
    <citation type="submission" date="2017-09" db="EMBL/GenBank/DDBJ databases">
        <title>Depth-based differentiation of microbial function through sediment-hosted aquifers and enrichment of novel symbionts in the deep terrestrial subsurface.</title>
        <authorList>
            <person name="Probst A.J."/>
            <person name="Ladd B."/>
            <person name="Jarett J.K."/>
            <person name="Geller-Mcgrath D.E."/>
            <person name="Sieber C.M.K."/>
            <person name="Emerson J.B."/>
            <person name="Anantharaman K."/>
            <person name="Thomas B.C."/>
            <person name="Malmstrom R."/>
            <person name="Stieglmeier M."/>
            <person name="Klingl A."/>
            <person name="Woyke T."/>
            <person name="Ryan C.M."/>
            <person name="Banfield J.F."/>
        </authorList>
    </citation>
    <scope>NUCLEOTIDE SEQUENCE [LARGE SCALE GENOMIC DNA]</scope>
</reference>
<evidence type="ECO:0000313" key="2">
    <source>
        <dbReference type="Proteomes" id="UP000230775"/>
    </source>
</evidence>